<keyword evidence="4" id="KW-0443">Lipid metabolism</keyword>
<keyword evidence="7" id="KW-0614">Plasmid</keyword>
<dbReference type="InterPro" id="IPR045851">
    <property type="entry name" value="AMP-bd_C_sf"/>
</dbReference>
<evidence type="ECO:0000256" key="1">
    <source>
        <dbReference type="ARBA" id="ARBA00006432"/>
    </source>
</evidence>
<proteinExistence type="inferred from homology"/>
<dbReference type="NCBIfam" id="NF005426">
    <property type="entry name" value="PRK07008.1"/>
    <property type="match status" value="1"/>
</dbReference>
<name>A0A2K9MJP5_9RHOB</name>
<reference evidence="7 8" key="1">
    <citation type="submission" date="2017-12" db="EMBL/GenBank/DDBJ databases">
        <title>Genomic analysis of Paracoccus sp. CBA4604.</title>
        <authorList>
            <person name="Roh S.W."/>
            <person name="Kim J.Y."/>
            <person name="Kim J.S."/>
        </authorList>
    </citation>
    <scope>NUCLEOTIDE SEQUENCE [LARGE SCALE GENOMIC DNA]</scope>
    <source>
        <strain evidence="7 8">CBA4604</strain>
        <plasmid evidence="8">pcba4604-01</plasmid>
    </source>
</reference>
<dbReference type="Gene3D" id="3.40.50.12780">
    <property type="entry name" value="N-terminal domain of ligase-like"/>
    <property type="match status" value="1"/>
</dbReference>
<dbReference type="InterPro" id="IPR020845">
    <property type="entry name" value="AMP-binding_CS"/>
</dbReference>
<evidence type="ECO:0000313" key="7">
    <source>
        <dbReference type="EMBL" id="AUM75850.1"/>
    </source>
</evidence>
<gene>
    <name evidence="7" type="ORF">CYR75_15675</name>
</gene>
<evidence type="ECO:0000259" key="6">
    <source>
        <dbReference type="Pfam" id="PF13193"/>
    </source>
</evidence>
<keyword evidence="3" id="KW-0276">Fatty acid metabolism</keyword>
<dbReference type="KEGG" id="paru:CYR75_15675"/>
<dbReference type="InterPro" id="IPR042099">
    <property type="entry name" value="ANL_N_sf"/>
</dbReference>
<keyword evidence="2 7" id="KW-0436">Ligase</keyword>
<protein>
    <submittedName>
        <fullName evidence="7">Long-chain fatty acid--CoA ligase</fullName>
    </submittedName>
</protein>
<geneLocation type="plasmid" evidence="8">
    <name>pcba4604-01</name>
</geneLocation>
<dbReference type="PANTHER" id="PTHR43859">
    <property type="entry name" value="ACYL-ACTIVATING ENZYME"/>
    <property type="match status" value="1"/>
</dbReference>
<accession>A0A2K9MJP5</accession>
<dbReference type="AlphaFoldDB" id="A0A2K9MJP5"/>
<keyword evidence="8" id="KW-1185">Reference proteome</keyword>
<dbReference type="GO" id="GO:0016874">
    <property type="term" value="F:ligase activity"/>
    <property type="evidence" value="ECO:0007669"/>
    <property type="project" value="UniProtKB-KW"/>
</dbReference>
<dbReference type="SUPFAM" id="SSF56801">
    <property type="entry name" value="Acetyl-CoA synthetase-like"/>
    <property type="match status" value="1"/>
</dbReference>
<feature type="domain" description="AMP-binding enzyme C-terminal" evidence="6">
    <location>
        <begin position="457"/>
        <end position="532"/>
    </location>
</feature>
<feature type="domain" description="AMP-dependent synthetase/ligase" evidence="5">
    <location>
        <begin position="27"/>
        <end position="409"/>
    </location>
</feature>
<dbReference type="RefSeq" id="WP_101501186.1">
    <property type="nucleotide sequence ID" value="NZ_CP025584.1"/>
</dbReference>
<evidence type="ECO:0000256" key="3">
    <source>
        <dbReference type="ARBA" id="ARBA00022832"/>
    </source>
</evidence>
<dbReference type="Proteomes" id="UP000234882">
    <property type="component" value="Plasmid pCBA4604-01"/>
</dbReference>
<dbReference type="InterPro" id="IPR025110">
    <property type="entry name" value="AMP-bd_C"/>
</dbReference>
<dbReference type="PANTHER" id="PTHR43859:SF4">
    <property type="entry name" value="BUTANOATE--COA LIGASE AAE1-RELATED"/>
    <property type="match status" value="1"/>
</dbReference>
<dbReference type="Pfam" id="PF13193">
    <property type="entry name" value="AMP-binding_C"/>
    <property type="match status" value="1"/>
</dbReference>
<evidence type="ECO:0000256" key="4">
    <source>
        <dbReference type="ARBA" id="ARBA00023098"/>
    </source>
</evidence>
<evidence type="ECO:0000313" key="8">
    <source>
        <dbReference type="Proteomes" id="UP000234882"/>
    </source>
</evidence>
<dbReference type="GO" id="GO:0006631">
    <property type="term" value="P:fatty acid metabolic process"/>
    <property type="evidence" value="ECO:0007669"/>
    <property type="project" value="UniProtKB-KW"/>
</dbReference>
<dbReference type="EMBL" id="CP025584">
    <property type="protein sequence ID" value="AUM75850.1"/>
    <property type="molecule type" value="Genomic_DNA"/>
</dbReference>
<evidence type="ECO:0000256" key="2">
    <source>
        <dbReference type="ARBA" id="ARBA00022598"/>
    </source>
</evidence>
<dbReference type="CDD" id="cd12119">
    <property type="entry name" value="ttLC_FACS_AlkK_like"/>
    <property type="match status" value="1"/>
</dbReference>
<dbReference type="InterPro" id="IPR000873">
    <property type="entry name" value="AMP-dep_synth/lig_dom"/>
</dbReference>
<comment type="similarity">
    <text evidence="1">Belongs to the ATP-dependent AMP-binding enzyme family.</text>
</comment>
<evidence type="ECO:0000259" key="5">
    <source>
        <dbReference type="Pfam" id="PF00501"/>
    </source>
</evidence>
<organism evidence="7 8">
    <name type="scientific">Paracoccus jeotgali</name>
    <dbReference type="NCBI Taxonomy" id="2065379"/>
    <lineage>
        <taxon>Bacteria</taxon>
        <taxon>Pseudomonadati</taxon>
        <taxon>Pseudomonadota</taxon>
        <taxon>Alphaproteobacteria</taxon>
        <taxon>Rhodobacterales</taxon>
        <taxon>Paracoccaceae</taxon>
        <taxon>Paracoccus</taxon>
    </lineage>
</organism>
<dbReference type="NCBIfam" id="NF004837">
    <property type="entry name" value="PRK06187.1"/>
    <property type="match status" value="1"/>
</dbReference>
<dbReference type="Pfam" id="PF00501">
    <property type="entry name" value="AMP-binding"/>
    <property type="match status" value="1"/>
</dbReference>
<dbReference type="OrthoDB" id="9803968at2"/>
<sequence length="550" mass="60468">MTTVEQSPLAGQTMSPPLLISSLIRNADRYFGDITIVSRLEDGTIHRYDYRTCHRRARQLADGLTQLGLVMGDRVASLGWNNFRHLEAYFAIPGAGLVLNTINPRLHADQVTYIAGHADAKCVLFDLSFIAQAEAIAAHCPQVQHFIAMCVPGDMPADTTIANLICYEDFIADASDQFEWPVFDETAASALCYTSGTTGEPKGALYSHRSTMIHSYAEVMPDAFNISSRDVIMPVVPMYHANAWGLPYAAALAGAKLVLPGPMMDGRSLYELIEGEGVTFSAGVPTVWSGLLDHVAENELGFTSFKRMNIGGSACPRAMMKTFRETHGVDVIHAWGMTEMSPMGTICTLQARHADLAEEDQQALRETQGHPVFGVDMLLLDDHGDELPWDGKTSGNLFVKGPWVIDSYFKRPRGSALHDGWLPTGDVVTISPHGYIKITDRNKDIIKSGGEWISSIEIENISQLHPDVQQAACIGVVHPKWGERPILVVIPRRGADLTKSALLDFLDGKIARWWMPDDVIFVDTIDLGPTGKVLKNRLRERFSALITPVA</sequence>
<dbReference type="Gene3D" id="3.30.300.30">
    <property type="match status" value="1"/>
</dbReference>
<dbReference type="PROSITE" id="PS00455">
    <property type="entry name" value="AMP_BINDING"/>
    <property type="match status" value="1"/>
</dbReference>